<evidence type="ECO:0000256" key="1">
    <source>
        <dbReference type="ARBA" id="ARBA00006068"/>
    </source>
</evidence>
<protein>
    <recommendedName>
        <fullName evidence="3">Cell envelope-related transcriptional attenuator domain-containing protein</fullName>
    </recommendedName>
</protein>
<evidence type="ECO:0000313" key="4">
    <source>
        <dbReference type="EMBL" id="GII50792.1"/>
    </source>
</evidence>
<evidence type="ECO:0000256" key="2">
    <source>
        <dbReference type="SAM" id="Phobius"/>
    </source>
</evidence>
<feature type="transmembrane region" description="Helical" evidence="2">
    <location>
        <begin position="22"/>
        <end position="41"/>
    </location>
</feature>
<accession>A0A8J3UT11</accession>
<dbReference type="Gene3D" id="3.30.420.590">
    <property type="match status" value="1"/>
</dbReference>
<feature type="domain" description="Cell envelope-related transcriptional attenuator" evidence="3">
    <location>
        <begin position="91"/>
        <end position="145"/>
    </location>
</feature>
<organism evidence="4 5">
    <name type="scientific">Planotetraspora silvatica</name>
    <dbReference type="NCBI Taxonomy" id="234614"/>
    <lineage>
        <taxon>Bacteria</taxon>
        <taxon>Bacillati</taxon>
        <taxon>Actinomycetota</taxon>
        <taxon>Actinomycetes</taxon>
        <taxon>Streptosporangiales</taxon>
        <taxon>Streptosporangiaceae</taxon>
        <taxon>Planotetraspora</taxon>
    </lineage>
</organism>
<dbReference type="PANTHER" id="PTHR33392">
    <property type="entry name" value="POLYISOPRENYL-TEICHOIC ACID--PEPTIDOGLYCAN TEICHOIC ACID TRANSFERASE TAGU"/>
    <property type="match status" value="1"/>
</dbReference>
<gene>
    <name evidence="4" type="ORF">Psi02_72160</name>
</gene>
<proteinExistence type="inferred from homology"/>
<evidence type="ECO:0000313" key="5">
    <source>
        <dbReference type="Proteomes" id="UP000644610"/>
    </source>
</evidence>
<keyword evidence="5" id="KW-1185">Reference proteome</keyword>
<keyword evidence="2" id="KW-1133">Transmembrane helix</keyword>
<dbReference type="InterPro" id="IPR004474">
    <property type="entry name" value="LytR_CpsA_psr"/>
</dbReference>
<keyword evidence="2" id="KW-0812">Transmembrane</keyword>
<comment type="similarity">
    <text evidence="1">Belongs to the LytR/CpsA/Psr (LCP) family.</text>
</comment>
<dbReference type="AlphaFoldDB" id="A0A8J3UT11"/>
<sequence length="165" mass="18237">MTITEPLLDAESKRPTSRRRRVLIIAALVFLPIAAIFAVAMQRQYTYDSNIQRVPQVFPTEGDRPAKVVGSAQNWLVIGADRRPAESGFQRSDSIMIAHIPADRKRIFLIGIPRDSYVPIPGHGTDKINAAYAYGGPDCSSRQWRSSPRCGSTISPRLISTASSR</sequence>
<comment type="caution">
    <text evidence="4">The sequence shown here is derived from an EMBL/GenBank/DDBJ whole genome shotgun (WGS) entry which is preliminary data.</text>
</comment>
<dbReference type="Pfam" id="PF03816">
    <property type="entry name" value="LytR_cpsA_psr"/>
    <property type="match status" value="1"/>
</dbReference>
<dbReference type="EMBL" id="BOOQ01000056">
    <property type="protein sequence ID" value="GII50792.1"/>
    <property type="molecule type" value="Genomic_DNA"/>
</dbReference>
<evidence type="ECO:0000259" key="3">
    <source>
        <dbReference type="Pfam" id="PF03816"/>
    </source>
</evidence>
<keyword evidence="2" id="KW-0472">Membrane</keyword>
<reference evidence="4" key="1">
    <citation type="submission" date="2021-01" db="EMBL/GenBank/DDBJ databases">
        <title>Whole genome shotgun sequence of Planotetraspora silvatica NBRC 100141.</title>
        <authorList>
            <person name="Komaki H."/>
            <person name="Tamura T."/>
        </authorList>
    </citation>
    <scope>NUCLEOTIDE SEQUENCE</scope>
    <source>
        <strain evidence="4">NBRC 100141</strain>
    </source>
</reference>
<dbReference type="InterPro" id="IPR050922">
    <property type="entry name" value="LytR/CpsA/Psr_CW_biosynth"/>
</dbReference>
<name>A0A8J3UT11_9ACTN</name>
<dbReference type="Proteomes" id="UP000644610">
    <property type="component" value="Unassembled WGS sequence"/>
</dbReference>
<dbReference type="PANTHER" id="PTHR33392:SF6">
    <property type="entry name" value="POLYISOPRENYL-TEICHOIC ACID--PEPTIDOGLYCAN TEICHOIC ACID TRANSFERASE TAGU"/>
    <property type="match status" value="1"/>
</dbReference>